<evidence type="ECO:0000313" key="1">
    <source>
        <dbReference type="EMBL" id="CAG8454372.1"/>
    </source>
</evidence>
<dbReference type="EMBL" id="CAJVPT010000986">
    <property type="protein sequence ID" value="CAG8454372.1"/>
    <property type="molecule type" value="Genomic_DNA"/>
</dbReference>
<sequence length="302" mass="34810">MAIFSAIGLGVRSLASNSAHRCKLSSQFGNIFMESIFLVIQTTKTPHHRNHARPLTVPPTNIPQQKKGHFEIERKFVFDVTKIPVLERNGGPIKFESVKFICTKSFTDIYYDVDGNDYPLTSQDIWLRQRDEKWQCKTPMDLVTSMDSYHELEDLNKISDYLGQVLVARNPSIPKDSQSFGLWLNEKFSLTPFCMIKTTRQSYLLDNKFTLDLDTADFGHNVGEIELVVHSKAEVGDAEIRIARLLRKHDWFFDTSGVVLGKLSAYIGRFNRKQWECMERSGVLKRKLYPESLEDVIKRVKL</sequence>
<dbReference type="Proteomes" id="UP000789525">
    <property type="component" value="Unassembled WGS sequence"/>
</dbReference>
<comment type="caution">
    <text evidence="1">The sequence shown here is derived from an EMBL/GenBank/DDBJ whole genome shotgun (WGS) entry which is preliminary data.</text>
</comment>
<gene>
    <name evidence="1" type="ORF">ACOLOM_LOCUS901</name>
</gene>
<organism evidence="1 2">
    <name type="scientific">Acaulospora colombiana</name>
    <dbReference type="NCBI Taxonomy" id="27376"/>
    <lineage>
        <taxon>Eukaryota</taxon>
        <taxon>Fungi</taxon>
        <taxon>Fungi incertae sedis</taxon>
        <taxon>Mucoromycota</taxon>
        <taxon>Glomeromycotina</taxon>
        <taxon>Glomeromycetes</taxon>
        <taxon>Diversisporales</taxon>
        <taxon>Acaulosporaceae</taxon>
        <taxon>Acaulospora</taxon>
    </lineage>
</organism>
<protein>
    <submittedName>
        <fullName evidence="1">12504_t:CDS:1</fullName>
    </submittedName>
</protein>
<keyword evidence="2" id="KW-1185">Reference proteome</keyword>
<name>A0ACA9K5S3_9GLOM</name>
<evidence type="ECO:0000313" key="2">
    <source>
        <dbReference type="Proteomes" id="UP000789525"/>
    </source>
</evidence>
<accession>A0ACA9K5S3</accession>
<reference evidence="1" key="1">
    <citation type="submission" date="2021-06" db="EMBL/GenBank/DDBJ databases">
        <authorList>
            <person name="Kallberg Y."/>
            <person name="Tangrot J."/>
            <person name="Rosling A."/>
        </authorList>
    </citation>
    <scope>NUCLEOTIDE SEQUENCE</scope>
    <source>
        <strain evidence="1">CL356</strain>
    </source>
</reference>
<proteinExistence type="predicted"/>